<organism evidence="3 4">
    <name type="scientific">Flavobacterium chilense</name>
    <dbReference type="NCBI Taxonomy" id="946677"/>
    <lineage>
        <taxon>Bacteria</taxon>
        <taxon>Pseudomonadati</taxon>
        <taxon>Bacteroidota</taxon>
        <taxon>Flavobacteriia</taxon>
        <taxon>Flavobacteriales</taxon>
        <taxon>Flavobacteriaceae</taxon>
        <taxon>Flavobacterium</taxon>
    </lineage>
</organism>
<keyword evidence="4" id="KW-1185">Reference proteome</keyword>
<feature type="transmembrane region" description="Helical" evidence="2">
    <location>
        <begin position="49"/>
        <end position="67"/>
    </location>
</feature>
<dbReference type="STRING" id="946677.SAMN05444484_102168"/>
<proteinExistence type="predicted"/>
<protein>
    <submittedName>
        <fullName evidence="3">Uncharacterized protein</fullName>
    </submittedName>
</protein>
<keyword evidence="2" id="KW-1133">Transmembrane helix</keyword>
<accession>A0A1M7CIK3</accession>
<evidence type="ECO:0000313" key="3">
    <source>
        <dbReference type="EMBL" id="SHL67003.1"/>
    </source>
</evidence>
<keyword evidence="2" id="KW-0472">Membrane</keyword>
<dbReference type="AlphaFoldDB" id="A0A1M7CIK3"/>
<evidence type="ECO:0000313" key="4">
    <source>
        <dbReference type="Proteomes" id="UP000184028"/>
    </source>
</evidence>
<gene>
    <name evidence="3" type="ORF">SAMN05444484_102168</name>
</gene>
<evidence type="ECO:0000256" key="1">
    <source>
        <dbReference type="SAM" id="MobiDB-lite"/>
    </source>
</evidence>
<feature type="transmembrane region" description="Helical" evidence="2">
    <location>
        <begin position="20"/>
        <end position="42"/>
    </location>
</feature>
<name>A0A1M7CIK3_9FLAO</name>
<dbReference type="RefSeq" id="WP_068841626.1">
    <property type="nucleotide sequence ID" value="NZ_FRBT01000002.1"/>
</dbReference>
<reference evidence="4" key="1">
    <citation type="submission" date="2016-11" db="EMBL/GenBank/DDBJ databases">
        <authorList>
            <person name="Varghese N."/>
            <person name="Submissions S."/>
        </authorList>
    </citation>
    <scope>NUCLEOTIDE SEQUENCE [LARGE SCALE GENOMIC DNA]</scope>
    <source>
        <strain evidence="4">DSM 24724</strain>
    </source>
</reference>
<keyword evidence="2" id="KW-0812">Transmembrane</keyword>
<feature type="region of interest" description="Disordered" evidence="1">
    <location>
        <begin position="310"/>
        <end position="330"/>
    </location>
</feature>
<dbReference type="EMBL" id="FRBT01000002">
    <property type="protein sequence ID" value="SHL67003.1"/>
    <property type="molecule type" value="Genomic_DNA"/>
</dbReference>
<dbReference type="OrthoDB" id="1371587at2"/>
<sequence length="330" mass="38600">MTELYNKLELYFNFDKKDLVMQSLFKSIVLLFGGALLGALITDFEISKATFMILLLFLFLLTIYIYLEYKFLINQKNFPISILEHLTAKEDLEVLTKHHNRQKKVFEFIDHSIMSLNTNTCPVSYDAIDDAICREDLKESLSNILNDFINRTNYFLEVDKLNFTNGVYLNDILTFTENNPSESVQNFNFKDDLNFSKYFGDFEYDFNSKEKEFKFHLISAISESILFSKYICKQLRLNDKDYSIVISPIPNICDSCPPRGVIYAIYEGTENCNCDSNKILEIHCRLLTNWISKYEDCLYNDKLKELGNSVQKSNSEHQHKKTNITENPEN</sequence>
<dbReference type="Proteomes" id="UP000184028">
    <property type="component" value="Unassembled WGS sequence"/>
</dbReference>
<evidence type="ECO:0000256" key="2">
    <source>
        <dbReference type="SAM" id="Phobius"/>
    </source>
</evidence>